<accession>A0A6A5K210</accession>
<reference evidence="1" key="1">
    <citation type="submission" date="2020-01" db="EMBL/GenBank/DDBJ databases">
        <authorList>
            <consortium name="DOE Joint Genome Institute"/>
            <person name="Haridas S."/>
            <person name="Albert R."/>
            <person name="Binder M."/>
            <person name="Bloem J."/>
            <person name="Labutti K."/>
            <person name="Salamov A."/>
            <person name="Andreopoulos B."/>
            <person name="Baker S.E."/>
            <person name="Barry K."/>
            <person name="Bills G."/>
            <person name="Bluhm B.H."/>
            <person name="Cannon C."/>
            <person name="Castanera R."/>
            <person name="Culley D.E."/>
            <person name="Daum C."/>
            <person name="Ezra D."/>
            <person name="Gonzalez J.B."/>
            <person name="Henrissat B."/>
            <person name="Kuo A."/>
            <person name="Liang C."/>
            <person name="Lipzen A."/>
            <person name="Lutzoni F."/>
            <person name="Magnuson J."/>
            <person name="Mondo S."/>
            <person name="Nolan M."/>
            <person name="Ohm R."/>
            <person name="Pangilinan J."/>
            <person name="Park H.-J."/>
            <person name="Ramirez L."/>
            <person name="Alfaro M."/>
            <person name="Sun H."/>
            <person name="Tritt A."/>
            <person name="Yoshinaga Y."/>
            <person name="Zwiers L.-H."/>
            <person name="Turgeon B.G."/>
            <person name="Goodwin S.B."/>
            <person name="Spatafora J.W."/>
            <person name="Crous P.W."/>
            <person name="Grigoriev I.V."/>
        </authorList>
    </citation>
    <scope>NUCLEOTIDE SEQUENCE</scope>
    <source>
        <strain evidence="1">P77</strain>
    </source>
</reference>
<evidence type="ECO:0000313" key="2">
    <source>
        <dbReference type="Proteomes" id="UP000800040"/>
    </source>
</evidence>
<protein>
    <submittedName>
        <fullName evidence="1">Uncharacterized protein</fullName>
    </submittedName>
</protein>
<dbReference type="EMBL" id="ML975527">
    <property type="protein sequence ID" value="KAF1828577.1"/>
    <property type="molecule type" value="Genomic_DNA"/>
</dbReference>
<keyword evidence="2" id="KW-1185">Reference proteome</keyword>
<evidence type="ECO:0000313" key="1">
    <source>
        <dbReference type="EMBL" id="KAF1828577.1"/>
    </source>
</evidence>
<dbReference type="AlphaFoldDB" id="A0A6A5K210"/>
<dbReference type="Proteomes" id="UP000800040">
    <property type="component" value="Unassembled WGS sequence"/>
</dbReference>
<dbReference type="OrthoDB" id="3938895at2759"/>
<proteinExistence type="predicted"/>
<name>A0A6A5K210_9PLEO</name>
<organism evidence="1 2">
    <name type="scientific">Decorospora gaudefroyi</name>
    <dbReference type="NCBI Taxonomy" id="184978"/>
    <lineage>
        <taxon>Eukaryota</taxon>
        <taxon>Fungi</taxon>
        <taxon>Dikarya</taxon>
        <taxon>Ascomycota</taxon>
        <taxon>Pezizomycotina</taxon>
        <taxon>Dothideomycetes</taxon>
        <taxon>Pleosporomycetidae</taxon>
        <taxon>Pleosporales</taxon>
        <taxon>Pleosporineae</taxon>
        <taxon>Pleosporaceae</taxon>
        <taxon>Decorospora</taxon>
    </lineage>
</organism>
<sequence length="149" mass="15600">MRPTPTILAATATLSTALPTTPISPRAGAPYIIPIPPTCTITNPLPPCPSSIPAPTTQTLYTAYYPSFTTNTTAMALQCLQQCYGYGNHTQCKSAFWAENMVTPQGYYGSQGGQLQTACLLFGRELKAGDFVGAPEGQGTGGVAGNIFC</sequence>
<gene>
    <name evidence="1" type="ORF">BDW02DRAFT_643382</name>
</gene>